<dbReference type="PANTHER" id="PTHR33607:SF2">
    <property type="entry name" value="ENDONUCLEASE-1"/>
    <property type="match status" value="1"/>
</dbReference>
<accession>A0ABU0GPB5</accession>
<evidence type="ECO:0000259" key="4">
    <source>
        <dbReference type="PROSITE" id="PS51841"/>
    </source>
</evidence>
<dbReference type="Pfam" id="PF04231">
    <property type="entry name" value="Endonuclease_1"/>
    <property type="match status" value="1"/>
</dbReference>
<comment type="caution">
    <text evidence="5">The sequence shown here is derived from an EMBL/GenBank/DDBJ whole genome shotgun (WGS) entry which is preliminary data.</text>
</comment>
<keyword evidence="3" id="KW-0732">Signal</keyword>
<dbReference type="InterPro" id="IPR013783">
    <property type="entry name" value="Ig-like_fold"/>
</dbReference>
<dbReference type="InterPro" id="IPR044925">
    <property type="entry name" value="His-Me_finger_sf"/>
</dbReference>
<sequence length="648" mass="70588">MNKKVWNKSAKALLSVGLAASLWLPGSQMTVQAATPASDLFISEYVEGSSLNKAIEIYNGTDASIELSTYSLALYANGSTSVQSEMTLSGTVASGDIVVLYNSGADPAIQEQGDLQNNGVINFNGDDTLVLEKDGVPIDSIGQVGTRIENTKDVTLVRNPDIQAGDSVIDDAFDPSAEWTAYPSDTFEHLGSHTMSGSGETPVPAPELQPMEPQKSFHYENLKKKKMTIGQPSVSVTLNGKASITDGVYMKGKYGEFHGSGFADVKVVLSPARANSIFDFTGIDVKEVVVDGKNVSEIRGAENIRVIDFTNGADYEEIRFYNSDDEQIPSPHFPKENKAPVATKMFAGEQLWAGDRLQYDLTEYFSDPEGQALSFSSTKGTVTGSTLTLDLPEGSHIVGVTASDGNQNVTQSFSVTVSAEAPAPEEYYDTADGLQGEVLKAELHEIIDDHRQLSYSQVWDALKTTDEDPNNPNNVLLLYSGESRSKSLNGGNVGDWNREHTWAKSHGSFGTAMGAGTDIHHLRPTDVQVNGLRGNLDFDYGGTAVHGCDGCLRTATSWEPPNEVKGDIARMLFYMAVRYESHDAVDLELNDLVNNGSIPYHGKISVLLEWHAQDPVSIWEQQRNEKIENIQGNRNPFIDHPEWAESIW</sequence>
<feature type="signal peptide" evidence="3">
    <location>
        <begin position="1"/>
        <end position="33"/>
    </location>
</feature>
<dbReference type="SUPFAM" id="SSF54060">
    <property type="entry name" value="His-Me finger endonucleases"/>
    <property type="match status" value="1"/>
</dbReference>
<feature type="domain" description="LTD" evidence="4">
    <location>
        <begin position="27"/>
        <end position="145"/>
    </location>
</feature>
<keyword evidence="2" id="KW-0378">Hydrolase</keyword>
<feature type="chain" id="PRO_5046903605" evidence="3">
    <location>
        <begin position="34"/>
        <end position="648"/>
    </location>
</feature>
<gene>
    <name evidence="5" type="ORF">QOZ98_000021</name>
</gene>
<dbReference type="Proteomes" id="UP001241988">
    <property type="component" value="Unassembled WGS sequence"/>
</dbReference>
<organism evidence="5 6">
    <name type="scientific">Planomicrobium stackebrandtii</name>
    <dbReference type="NCBI Taxonomy" id="253160"/>
    <lineage>
        <taxon>Bacteria</taxon>
        <taxon>Bacillati</taxon>
        <taxon>Bacillota</taxon>
        <taxon>Bacilli</taxon>
        <taxon>Bacillales</taxon>
        <taxon>Caryophanaceae</taxon>
        <taxon>Planomicrobium</taxon>
    </lineage>
</organism>
<keyword evidence="6" id="KW-1185">Reference proteome</keyword>
<dbReference type="Gene3D" id="2.60.40.10">
    <property type="entry name" value="Immunoglobulins"/>
    <property type="match status" value="1"/>
</dbReference>
<evidence type="ECO:0000256" key="2">
    <source>
        <dbReference type="ARBA" id="ARBA00022801"/>
    </source>
</evidence>
<evidence type="ECO:0000313" key="5">
    <source>
        <dbReference type="EMBL" id="MDQ0427196.1"/>
    </source>
</evidence>
<dbReference type="EMBL" id="JAUSWB010000001">
    <property type="protein sequence ID" value="MDQ0427196.1"/>
    <property type="molecule type" value="Genomic_DNA"/>
</dbReference>
<evidence type="ECO:0000313" key="6">
    <source>
        <dbReference type="Proteomes" id="UP001241988"/>
    </source>
</evidence>
<dbReference type="InterPro" id="IPR007346">
    <property type="entry name" value="Endonuclease-I"/>
</dbReference>
<dbReference type="GO" id="GO:0004519">
    <property type="term" value="F:endonuclease activity"/>
    <property type="evidence" value="ECO:0007669"/>
    <property type="project" value="UniProtKB-KW"/>
</dbReference>
<protein>
    <submittedName>
        <fullName evidence="5">Endonuclease I</fullName>
    </submittedName>
</protein>
<evidence type="ECO:0000256" key="1">
    <source>
        <dbReference type="ARBA" id="ARBA00022722"/>
    </source>
</evidence>
<keyword evidence="1" id="KW-0540">Nuclease</keyword>
<name>A0ABU0GPB5_9BACL</name>
<dbReference type="PANTHER" id="PTHR33607">
    <property type="entry name" value="ENDONUCLEASE-1"/>
    <property type="match status" value="1"/>
</dbReference>
<dbReference type="PROSITE" id="PS51841">
    <property type="entry name" value="LTD"/>
    <property type="match status" value="1"/>
</dbReference>
<proteinExistence type="predicted"/>
<keyword evidence="5" id="KW-0255">Endonuclease</keyword>
<evidence type="ECO:0000256" key="3">
    <source>
        <dbReference type="SAM" id="SignalP"/>
    </source>
</evidence>
<dbReference type="InterPro" id="IPR001322">
    <property type="entry name" value="Lamin_tail_dom"/>
</dbReference>
<dbReference type="Pfam" id="PF00932">
    <property type="entry name" value="LTD"/>
    <property type="match status" value="1"/>
</dbReference>
<reference evidence="5 6" key="1">
    <citation type="submission" date="2023-07" db="EMBL/GenBank/DDBJ databases">
        <title>Genomic Encyclopedia of Type Strains, Phase IV (KMG-IV): sequencing the most valuable type-strain genomes for metagenomic binning, comparative biology and taxonomic classification.</title>
        <authorList>
            <person name="Goeker M."/>
        </authorList>
    </citation>
    <scope>NUCLEOTIDE SEQUENCE [LARGE SCALE GENOMIC DNA]</scope>
    <source>
        <strain evidence="5 6">DSM 16419</strain>
    </source>
</reference>